<comment type="caution">
    <text evidence="2">The sequence shown here is derived from an EMBL/GenBank/DDBJ whole genome shotgun (WGS) entry which is preliminary data.</text>
</comment>
<dbReference type="AlphaFoldDB" id="A0A919XHI5"/>
<dbReference type="EMBL" id="BORQ01000001">
    <property type="protein sequence ID" value="GIO30468.1"/>
    <property type="molecule type" value="Genomic_DNA"/>
</dbReference>
<accession>A0A919XHI5</accession>
<evidence type="ECO:0000313" key="2">
    <source>
        <dbReference type="EMBL" id="GIO30468.1"/>
    </source>
</evidence>
<sequence>MGTLRPFLQSEDARSQAAFYAESLGGEILSVITYGQAAGAEGELKDKVMHLCLTVAEGNSIFMADAVEPFTQGSGILLDVSYKTKSEAESAFAKLSSAPGGQIKQPFARQPYGLYYGELVDPYGVIWMITSDDAS</sequence>
<dbReference type="PANTHER" id="PTHR33990">
    <property type="entry name" value="PROTEIN YJDN-RELATED"/>
    <property type="match status" value="1"/>
</dbReference>
<protein>
    <recommendedName>
        <fullName evidence="1">PhnB-like domain-containing protein</fullName>
    </recommendedName>
</protein>
<evidence type="ECO:0000313" key="3">
    <source>
        <dbReference type="Proteomes" id="UP000679779"/>
    </source>
</evidence>
<reference evidence="2" key="1">
    <citation type="submission" date="2021-03" db="EMBL/GenBank/DDBJ databases">
        <title>Antimicrobial resistance genes in bacteria isolated from Japanese honey, and their potential for conferring macrolide and lincosamide resistance in the American foulbrood pathogen Paenibacillus larvae.</title>
        <authorList>
            <person name="Okamoto M."/>
            <person name="Kumagai M."/>
            <person name="Kanamori H."/>
            <person name="Takamatsu D."/>
        </authorList>
    </citation>
    <scope>NUCLEOTIDE SEQUENCE</scope>
    <source>
        <strain evidence="2">J2TS6</strain>
    </source>
</reference>
<dbReference type="SUPFAM" id="SSF54593">
    <property type="entry name" value="Glyoxalase/Bleomycin resistance protein/Dihydroxybiphenyl dioxygenase"/>
    <property type="match status" value="1"/>
</dbReference>
<dbReference type="InterPro" id="IPR029068">
    <property type="entry name" value="Glyas_Bleomycin-R_OHBP_Dase"/>
</dbReference>
<dbReference type="RefSeq" id="WP_160040686.1">
    <property type="nucleotide sequence ID" value="NZ_BORQ01000001.1"/>
</dbReference>
<dbReference type="PANTHER" id="PTHR33990:SF1">
    <property type="entry name" value="PROTEIN YJDN"/>
    <property type="match status" value="1"/>
</dbReference>
<feature type="domain" description="PhnB-like" evidence="1">
    <location>
        <begin position="10"/>
        <end position="130"/>
    </location>
</feature>
<dbReference type="Pfam" id="PF06983">
    <property type="entry name" value="3-dmu-9_3-mt"/>
    <property type="match status" value="1"/>
</dbReference>
<dbReference type="Proteomes" id="UP000679779">
    <property type="component" value="Unassembled WGS sequence"/>
</dbReference>
<proteinExistence type="predicted"/>
<gene>
    <name evidence="2" type="ORF">J2TS6_16090</name>
</gene>
<dbReference type="InterPro" id="IPR028973">
    <property type="entry name" value="PhnB-like"/>
</dbReference>
<keyword evidence="3" id="KW-1185">Reference proteome</keyword>
<evidence type="ECO:0000259" key="1">
    <source>
        <dbReference type="Pfam" id="PF06983"/>
    </source>
</evidence>
<name>A0A919XHI5_9BACL</name>
<dbReference type="Gene3D" id="3.10.180.10">
    <property type="entry name" value="2,3-Dihydroxybiphenyl 1,2-Dioxygenase, domain 1"/>
    <property type="match status" value="1"/>
</dbReference>
<organism evidence="2 3">
    <name type="scientific">Paenibacillus albilobatus</name>
    <dbReference type="NCBI Taxonomy" id="2716884"/>
    <lineage>
        <taxon>Bacteria</taxon>
        <taxon>Bacillati</taxon>
        <taxon>Bacillota</taxon>
        <taxon>Bacilli</taxon>
        <taxon>Bacillales</taxon>
        <taxon>Paenibacillaceae</taxon>
        <taxon>Paenibacillus</taxon>
    </lineage>
</organism>